<proteinExistence type="predicted"/>
<sequence>MEATNVYFSSGNFTVSPGIMVLGGTLAHAISFGGRSHNADDPLFLSIFCTRSILWSVTVCRIDLILMRNVEEHCK</sequence>
<reference evidence="1" key="1">
    <citation type="journal article" date="2020" name="New Phytol.">
        <title>Comparative genomics reveals dynamic genome evolution in host specialist ectomycorrhizal fungi.</title>
        <authorList>
            <person name="Lofgren L.A."/>
            <person name="Nguyen N.H."/>
            <person name="Vilgalys R."/>
            <person name="Ruytinx J."/>
            <person name="Liao H.L."/>
            <person name="Branco S."/>
            <person name="Kuo A."/>
            <person name="LaButti K."/>
            <person name="Lipzen A."/>
            <person name="Andreopoulos W."/>
            <person name="Pangilinan J."/>
            <person name="Riley R."/>
            <person name="Hundley H."/>
            <person name="Na H."/>
            <person name="Barry K."/>
            <person name="Grigoriev I.V."/>
            <person name="Stajich J.E."/>
            <person name="Kennedy P.G."/>
        </authorList>
    </citation>
    <scope>NUCLEOTIDE SEQUENCE</scope>
    <source>
        <strain evidence="1">MN1</strain>
    </source>
</reference>
<dbReference type="EMBL" id="JABBWG010000449">
    <property type="protein sequence ID" value="KAG1793384.1"/>
    <property type="molecule type" value="Genomic_DNA"/>
</dbReference>
<dbReference type="Proteomes" id="UP000807769">
    <property type="component" value="Unassembled WGS sequence"/>
</dbReference>
<dbReference type="GeneID" id="64631571"/>
<dbReference type="AlphaFoldDB" id="A0A9P7DHV5"/>
<protein>
    <submittedName>
        <fullName evidence="1">Uncharacterized protein</fullName>
    </submittedName>
</protein>
<gene>
    <name evidence="1" type="ORF">BJ212DRAFT_1415636</name>
</gene>
<dbReference type="RefSeq" id="XP_041184992.1">
    <property type="nucleotide sequence ID" value="XM_041337555.1"/>
</dbReference>
<organism evidence="1 2">
    <name type="scientific">Suillus subaureus</name>
    <dbReference type="NCBI Taxonomy" id="48587"/>
    <lineage>
        <taxon>Eukaryota</taxon>
        <taxon>Fungi</taxon>
        <taxon>Dikarya</taxon>
        <taxon>Basidiomycota</taxon>
        <taxon>Agaricomycotina</taxon>
        <taxon>Agaricomycetes</taxon>
        <taxon>Agaricomycetidae</taxon>
        <taxon>Boletales</taxon>
        <taxon>Suillineae</taxon>
        <taxon>Suillaceae</taxon>
        <taxon>Suillus</taxon>
    </lineage>
</organism>
<keyword evidence="2" id="KW-1185">Reference proteome</keyword>
<comment type="caution">
    <text evidence="1">The sequence shown here is derived from an EMBL/GenBank/DDBJ whole genome shotgun (WGS) entry which is preliminary data.</text>
</comment>
<evidence type="ECO:0000313" key="2">
    <source>
        <dbReference type="Proteomes" id="UP000807769"/>
    </source>
</evidence>
<name>A0A9P7DHV5_9AGAM</name>
<evidence type="ECO:0000313" key="1">
    <source>
        <dbReference type="EMBL" id="KAG1793384.1"/>
    </source>
</evidence>
<accession>A0A9P7DHV5</accession>